<evidence type="ECO:0000256" key="1">
    <source>
        <dbReference type="SAM" id="MobiDB-lite"/>
    </source>
</evidence>
<dbReference type="EMBL" id="BDGG01000002">
    <property type="protein sequence ID" value="GAU91527.1"/>
    <property type="molecule type" value="Genomic_DNA"/>
</dbReference>
<dbReference type="Proteomes" id="UP000186922">
    <property type="component" value="Unassembled WGS sequence"/>
</dbReference>
<feature type="region of interest" description="Disordered" evidence="1">
    <location>
        <begin position="236"/>
        <end position="267"/>
    </location>
</feature>
<proteinExistence type="predicted"/>
<feature type="region of interest" description="Disordered" evidence="1">
    <location>
        <begin position="181"/>
        <end position="207"/>
    </location>
</feature>
<comment type="caution">
    <text evidence="2">The sequence shown here is derived from an EMBL/GenBank/DDBJ whole genome shotgun (WGS) entry which is preliminary data.</text>
</comment>
<organism evidence="2 3">
    <name type="scientific">Ramazzottius varieornatus</name>
    <name type="common">Water bear</name>
    <name type="synonym">Tardigrade</name>
    <dbReference type="NCBI Taxonomy" id="947166"/>
    <lineage>
        <taxon>Eukaryota</taxon>
        <taxon>Metazoa</taxon>
        <taxon>Ecdysozoa</taxon>
        <taxon>Tardigrada</taxon>
        <taxon>Eutardigrada</taxon>
        <taxon>Parachela</taxon>
        <taxon>Hypsibioidea</taxon>
        <taxon>Ramazzottiidae</taxon>
        <taxon>Ramazzottius</taxon>
    </lineage>
</organism>
<name>A0A1D1UWB1_RAMVA</name>
<accession>A0A1D1UWB1</accession>
<reference evidence="2 3" key="1">
    <citation type="journal article" date="2016" name="Nat. Commun.">
        <title>Extremotolerant tardigrade genome and improved radiotolerance of human cultured cells by tardigrade-unique protein.</title>
        <authorList>
            <person name="Hashimoto T."/>
            <person name="Horikawa D.D."/>
            <person name="Saito Y."/>
            <person name="Kuwahara H."/>
            <person name="Kozuka-Hata H."/>
            <person name="Shin-I T."/>
            <person name="Minakuchi Y."/>
            <person name="Ohishi K."/>
            <person name="Motoyama A."/>
            <person name="Aizu T."/>
            <person name="Enomoto A."/>
            <person name="Kondo K."/>
            <person name="Tanaka S."/>
            <person name="Hara Y."/>
            <person name="Koshikawa S."/>
            <person name="Sagara H."/>
            <person name="Miura T."/>
            <person name="Yokobori S."/>
            <person name="Miyagawa K."/>
            <person name="Suzuki Y."/>
            <person name="Kubo T."/>
            <person name="Oyama M."/>
            <person name="Kohara Y."/>
            <person name="Fujiyama A."/>
            <person name="Arakawa K."/>
            <person name="Katayama T."/>
            <person name="Toyoda A."/>
            <person name="Kunieda T."/>
        </authorList>
    </citation>
    <scope>NUCLEOTIDE SEQUENCE [LARGE SCALE GENOMIC DNA]</scope>
    <source>
        <strain evidence="2 3">YOKOZUNA-1</strain>
    </source>
</reference>
<dbReference type="AlphaFoldDB" id="A0A1D1UWB1"/>
<evidence type="ECO:0000313" key="3">
    <source>
        <dbReference type="Proteomes" id="UP000186922"/>
    </source>
</evidence>
<evidence type="ECO:0000313" key="2">
    <source>
        <dbReference type="EMBL" id="GAU91527.1"/>
    </source>
</evidence>
<sequence>MAATYKWRLKISSRAEHYPGLPTERTHIAMRTHLSVSAVLNVVDGECRRLYGDTMQPFPTTFLLKVAEFVEDPILSFEAKPLFVQIKDESPEVIFLPTPAEGNMADQEVAVADPEVAVEPIALGTQVIAVLPVVLHDGDEKANVAVGGPTSATNDPPDLAATTPAAGFVPSMSHEVVTSLAGSLSRDQEPDWAGIDNSKNDSSSAPTVGHCHIRLAIVTNKPPSWKGLKKRCLPEDPPYESQLAPKKLHKNSSPKEAENVHDGPSSRTRLQFIQRRLKHSKKILLRTLLNVKKGYFAASVAIPLF</sequence>
<keyword evidence="3" id="KW-1185">Reference proteome</keyword>
<protein>
    <submittedName>
        <fullName evidence="2">Uncharacterized protein</fullName>
    </submittedName>
</protein>
<gene>
    <name evidence="2" type="primary">RvY_03763-1</name>
    <name evidence="2" type="synonym">RvY_03763.1</name>
    <name evidence="2" type="ORF">RvY_03763</name>
</gene>